<organism evidence="2 3">
    <name type="scientific">Aspergillus pseudonomiae</name>
    <dbReference type="NCBI Taxonomy" id="1506151"/>
    <lineage>
        <taxon>Eukaryota</taxon>
        <taxon>Fungi</taxon>
        <taxon>Dikarya</taxon>
        <taxon>Ascomycota</taxon>
        <taxon>Pezizomycotina</taxon>
        <taxon>Eurotiomycetes</taxon>
        <taxon>Eurotiomycetidae</taxon>
        <taxon>Eurotiales</taxon>
        <taxon>Aspergillaceae</taxon>
        <taxon>Aspergillus</taxon>
        <taxon>Aspergillus subgen. Circumdati</taxon>
    </lineage>
</organism>
<name>A0A5N6IC77_9EURO</name>
<dbReference type="EMBL" id="ML736738">
    <property type="protein sequence ID" value="KAE8409988.1"/>
    <property type="molecule type" value="Genomic_DNA"/>
</dbReference>
<reference evidence="2 3" key="1">
    <citation type="submission" date="2019-04" db="EMBL/GenBank/DDBJ databases">
        <authorList>
            <consortium name="DOE Joint Genome Institute"/>
            <person name="Mondo S."/>
            <person name="Kjaerbolling I."/>
            <person name="Vesth T."/>
            <person name="Frisvad J.C."/>
            <person name="Nybo J.L."/>
            <person name="Theobald S."/>
            <person name="Kildgaard S."/>
            <person name="Isbrandt T."/>
            <person name="Kuo A."/>
            <person name="Sato A."/>
            <person name="Lyhne E.K."/>
            <person name="Kogle M.E."/>
            <person name="Wiebenga A."/>
            <person name="Kun R.S."/>
            <person name="Lubbers R.J."/>
            <person name="Makela M.R."/>
            <person name="Barry K."/>
            <person name="Chovatia M."/>
            <person name="Clum A."/>
            <person name="Daum C."/>
            <person name="Haridas S."/>
            <person name="He G."/>
            <person name="LaButti K."/>
            <person name="Lipzen A."/>
            <person name="Riley R."/>
            <person name="Salamov A."/>
            <person name="Simmons B.A."/>
            <person name="Magnuson J.K."/>
            <person name="Henrissat B."/>
            <person name="Mortensen U.H."/>
            <person name="Larsen T.O."/>
            <person name="Devries R.P."/>
            <person name="Grigoriev I.V."/>
            <person name="Machida M."/>
            <person name="Baker S.E."/>
            <person name="Andersen M.R."/>
            <person name="Cantor M.N."/>
            <person name="Hua S.X."/>
        </authorList>
    </citation>
    <scope>NUCLEOTIDE SEQUENCE [LARGE SCALE GENOMIC DNA]</scope>
    <source>
        <strain evidence="2 3">CBS 119388</strain>
    </source>
</reference>
<evidence type="ECO:0000313" key="3">
    <source>
        <dbReference type="Proteomes" id="UP000325579"/>
    </source>
</evidence>
<dbReference type="RefSeq" id="XP_031947307.1">
    <property type="nucleotide sequence ID" value="XM_032085820.1"/>
</dbReference>
<feature type="region of interest" description="Disordered" evidence="1">
    <location>
        <begin position="1"/>
        <end position="32"/>
    </location>
</feature>
<sequence length="172" mass="19517">MKPNQKLEHNVEPKAERPEEASPRTNPVRGNSFRETFLTRTSVVASGQAAQDLDGVPREPRDDEEYVMKEFEKHVDHCTKRTPNKLREEGYGDGHTCQKHAFDVIQYLCCVNGEANSLTDLSQVSISTERKAAKIEETQKYIDEVKERCKSRAGRQDSAADPKPGEQWQLGE</sequence>
<feature type="region of interest" description="Disordered" evidence="1">
    <location>
        <begin position="148"/>
        <end position="172"/>
    </location>
</feature>
<dbReference type="OrthoDB" id="5387413at2759"/>
<feature type="compositionally biased region" description="Basic and acidic residues" evidence="1">
    <location>
        <begin position="148"/>
        <end position="164"/>
    </location>
</feature>
<keyword evidence="3" id="KW-1185">Reference proteome</keyword>
<dbReference type="AlphaFoldDB" id="A0A5N6IC77"/>
<gene>
    <name evidence="2" type="ORF">BDV37DRAFT_277634</name>
</gene>
<dbReference type="GeneID" id="43670511"/>
<protein>
    <submittedName>
        <fullName evidence="2">Uncharacterized protein</fullName>
    </submittedName>
</protein>
<evidence type="ECO:0000313" key="2">
    <source>
        <dbReference type="EMBL" id="KAE8409988.1"/>
    </source>
</evidence>
<accession>A0A5N7DWV8</accession>
<feature type="compositionally biased region" description="Basic and acidic residues" evidence="1">
    <location>
        <begin position="1"/>
        <end position="22"/>
    </location>
</feature>
<evidence type="ECO:0000256" key="1">
    <source>
        <dbReference type="SAM" id="MobiDB-lite"/>
    </source>
</evidence>
<accession>A0A5N6IC77</accession>
<proteinExistence type="predicted"/>
<dbReference type="Proteomes" id="UP000325579">
    <property type="component" value="Unassembled WGS sequence"/>
</dbReference>